<evidence type="ECO:0000313" key="12">
    <source>
        <dbReference type="EMBL" id="MBC2652013.1"/>
    </source>
</evidence>
<keyword evidence="5 9" id="KW-0997">Cell inner membrane</keyword>
<dbReference type="Proteomes" id="UP000520156">
    <property type="component" value="Unassembled WGS sequence"/>
</dbReference>
<sequence>MDFPRLRDSIIRKFGGASLLEDLQPGEASAAFAGAIPLKSSPIGAITPWSGRPALDNHAHLTRMLAVVFAVFLLWAATFTVDKVTRGAGRILPSTQNQMVQHLEGGIVKEILVQEGQRVFKGQVLMRITNAYTGAAMENARTDVVAKRIMLARLDAEIGGAPTFSPPEDLARQAPDIAASEVALFNSRRAQRNQQTGIIDEQARARVAEVSLLRARLNNLRSEERLAVDQLNKLERAYAEEAISEREVLDKRASLLSLRTRIADVENQIPQSSAGVSESAARRGEIWTRMMEQAKAQAAQIRLDLAKADEQYTAVADRVTREEIRAPVDGIINRLNVQTLGGVIRGGEPVAEIVPLANTVTIEARIAPKDRGDIWPGLPAKVKISAYDSTIYGALDAKVVEISPDAIQDPRGGLYYRVRLKAATTNFGPGKPVVPGMTGEVAIRSGDQTILNYILGPMIRIKDEALRE</sequence>
<dbReference type="RefSeq" id="WP_185683433.1">
    <property type="nucleotide sequence ID" value="NZ_JACLAU010000013.1"/>
</dbReference>
<keyword evidence="6 9" id="KW-0812">Transmembrane</keyword>
<gene>
    <name evidence="12" type="ORF">H7F49_09880</name>
</gene>
<dbReference type="GO" id="GO:0005886">
    <property type="term" value="C:plasma membrane"/>
    <property type="evidence" value="ECO:0007669"/>
    <property type="project" value="UniProtKB-SubCell"/>
</dbReference>
<dbReference type="InterPro" id="IPR050739">
    <property type="entry name" value="MFP"/>
</dbReference>
<dbReference type="GO" id="GO:0015031">
    <property type="term" value="P:protein transport"/>
    <property type="evidence" value="ECO:0007669"/>
    <property type="project" value="InterPro"/>
</dbReference>
<dbReference type="PANTHER" id="PTHR30386:SF26">
    <property type="entry name" value="TRANSPORT PROTEIN COMB"/>
    <property type="match status" value="1"/>
</dbReference>
<organism evidence="12 13">
    <name type="scientific">Novosphingobium aerophilum</name>
    <dbReference type="NCBI Taxonomy" id="2839843"/>
    <lineage>
        <taxon>Bacteria</taxon>
        <taxon>Pseudomonadati</taxon>
        <taxon>Pseudomonadota</taxon>
        <taxon>Alphaproteobacteria</taxon>
        <taxon>Sphingomonadales</taxon>
        <taxon>Sphingomonadaceae</taxon>
        <taxon>Novosphingobium</taxon>
    </lineage>
</organism>
<name>A0A7X1F7V5_9SPHN</name>
<evidence type="ECO:0000256" key="9">
    <source>
        <dbReference type="RuleBase" id="RU365093"/>
    </source>
</evidence>
<dbReference type="Gene3D" id="2.40.30.170">
    <property type="match status" value="1"/>
</dbReference>
<dbReference type="AlphaFoldDB" id="A0A7X1F7V5"/>
<evidence type="ECO:0000256" key="6">
    <source>
        <dbReference type="ARBA" id="ARBA00022692"/>
    </source>
</evidence>
<evidence type="ECO:0000313" key="13">
    <source>
        <dbReference type="Proteomes" id="UP000520156"/>
    </source>
</evidence>
<feature type="domain" description="AprE-like beta-barrel" evidence="11">
    <location>
        <begin position="361"/>
        <end position="445"/>
    </location>
</feature>
<evidence type="ECO:0000256" key="5">
    <source>
        <dbReference type="ARBA" id="ARBA00022519"/>
    </source>
</evidence>
<dbReference type="NCBIfam" id="TIGR01843">
    <property type="entry name" value="type_I_hlyD"/>
    <property type="match status" value="1"/>
</dbReference>
<dbReference type="PANTHER" id="PTHR30386">
    <property type="entry name" value="MEMBRANE FUSION SUBUNIT OF EMRAB-TOLC MULTIDRUG EFFLUX PUMP"/>
    <property type="match status" value="1"/>
</dbReference>
<evidence type="ECO:0000256" key="8">
    <source>
        <dbReference type="ARBA" id="ARBA00023136"/>
    </source>
</evidence>
<evidence type="ECO:0000256" key="3">
    <source>
        <dbReference type="ARBA" id="ARBA00022448"/>
    </source>
</evidence>
<feature type="transmembrane region" description="Helical" evidence="9">
    <location>
        <begin position="61"/>
        <end position="81"/>
    </location>
</feature>
<comment type="similarity">
    <text evidence="2 9">Belongs to the membrane fusion protein (MFP) (TC 8.A.1) family.</text>
</comment>
<proteinExistence type="inferred from homology"/>
<comment type="subcellular location">
    <subcellularLocation>
        <location evidence="1 9">Cell inner membrane</location>
        <topology evidence="1 9">Single-pass membrane protein</topology>
    </subcellularLocation>
</comment>
<dbReference type="Pfam" id="PF25994">
    <property type="entry name" value="HH_AprE"/>
    <property type="match status" value="1"/>
</dbReference>
<keyword evidence="7 9" id="KW-1133">Transmembrane helix</keyword>
<keyword evidence="3 9" id="KW-0813">Transport</keyword>
<accession>A0A7X1F7V5</accession>
<evidence type="ECO:0000256" key="1">
    <source>
        <dbReference type="ARBA" id="ARBA00004377"/>
    </source>
</evidence>
<keyword evidence="8 9" id="KW-0472">Membrane</keyword>
<feature type="domain" description="AprE-like long alpha-helical hairpin" evidence="10">
    <location>
        <begin position="135"/>
        <end position="318"/>
    </location>
</feature>
<evidence type="ECO:0000256" key="2">
    <source>
        <dbReference type="ARBA" id="ARBA00009477"/>
    </source>
</evidence>
<dbReference type="Gene3D" id="2.40.50.100">
    <property type="match status" value="1"/>
</dbReference>
<protein>
    <recommendedName>
        <fullName evidence="9">Membrane fusion protein (MFP) family protein</fullName>
    </recommendedName>
</protein>
<evidence type="ECO:0000256" key="7">
    <source>
        <dbReference type="ARBA" id="ARBA00022989"/>
    </source>
</evidence>
<keyword evidence="13" id="KW-1185">Reference proteome</keyword>
<dbReference type="InterPro" id="IPR010129">
    <property type="entry name" value="T1SS_HlyD"/>
</dbReference>
<keyword evidence="4 9" id="KW-1003">Cell membrane</keyword>
<evidence type="ECO:0000259" key="11">
    <source>
        <dbReference type="Pfam" id="PF26002"/>
    </source>
</evidence>
<dbReference type="InterPro" id="IPR058982">
    <property type="entry name" value="Beta-barrel_AprE"/>
</dbReference>
<dbReference type="EMBL" id="JACLAU010000013">
    <property type="protein sequence ID" value="MBC2652013.1"/>
    <property type="molecule type" value="Genomic_DNA"/>
</dbReference>
<dbReference type="PRINTS" id="PR01490">
    <property type="entry name" value="RTXTOXIND"/>
</dbReference>
<evidence type="ECO:0000256" key="4">
    <source>
        <dbReference type="ARBA" id="ARBA00022475"/>
    </source>
</evidence>
<dbReference type="Pfam" id="PF26002">
    <property type="entry name" value="Beta-barrel_AprE"/>
    <property type="match status" value="1"/>
</dbReference>
<evidence type="ECO:0000259" key="10">
    <source>
        <dbReference type="Pfam" id="PF25994"/>
    </source>
</evidence>
<dbReference type="SUPFAM" id="SSF111369">
    <property type="entry name" value="HlyD-like secretion proteins"/>
    <property type="match status" value="1"/>
</dbReference>
<comment type="caution">
    <text evidence="12">The sequence shown here is derived from an EMBL/GenBank/DDBJ whole genome shotgun (WGS) entry which is preliminary data.</text>
</comment>
<reference evidence="12 13" key="1">
    <citation type="submission" date="2020-08" db="EMBL/GenBank/DDBJ databases">
        <title>The genome sequence of Novosphingobium flavum 4Y4.</title>
        <authorList>
            <person name="Liu Y."/>
        </authorList>
    </citation>
    <scope>NUCLEOTIDE SEQUENCE [LARGE SCALE GENOMIC DNA]</scope>
    <source>
        <strain evidence="12 13">4Y4</strain>
    </source>
</reference>
<dbReference type="InterPro" id="IPR058781">
    <property type="entry name" value="HH_AprE-like"/>
</dbReference>